<accession>A0A2N6NEV2</accession>
<name>A0A2N6NEV2_BEABA</name>
<evidence type="ECO:0000313" key="3">
    <source>
        <dbReference type="Proteomes" id="UP000235728"/>
    </source>
</evidence>
<feature type="compositionally biased region" description="Acidic residues" evidence="1">
    <location>
        <begin position="113"/>
        <end position="123"/>
    </location>
</feature>
<dbReference type="GO" id="GO:0070682">
    <property type="term" value="P:proteasome regulatory particle assembly"/>
    <property type="evidence" value="ECO:0007669"/>
    <property type="project" value="InterPro"/>
</dbReference>
<organism evidence="2 3">
    <name type="scientific">Beauveria bassiana</name>
    <name type="common">White muscardine disease fungus</name>
    <name type="synonym">Tritirachium shiotae</name>
    <dbReference type="NCBI Taxonomy" id="176275"/>
    <lineage>
        <taxon>Eukaryota</taxon>
        <taxon>Fungi</taxon>
        <taxon>Dikarya</taxon>
        <taxon>Ascomycota</taxon>
        <taxon>Pezizomycotina</taxon>
        <taxon>Sordariomycetes</taxon>
        <taxon>Hypocreomycetidae</taxon>
        <taxon>Hypocreales</taxon>
        <taxon>Cordycipitaceae</taxon>
        <taxon>Beauveria</taxon>
    </lineage>
</organism>
<dbReference type="GO" id="GO:0030674">
    <property type="term" value="F:protein-macromolecule adaptor activity"/>
    <property type="evidence" value="ECO:0007669"/>
    <property type="project" value="TreeGrafter"/>
</dbReference>
<dbReference type="PANTHER" id="PTHR40422">
    <property type="entry name" value="TRANSLATION MACHINERY-ASSOCIATED PROTEIN 17"/>
    <property type="match status" value="1"/>
</dbReference>
<dbReference type="InterPro" id="IPR038966">
    <property type="entry name" value="TMA17"/>
</dbReference>
<proteinExistence type="predicted"/>
<dbReference type="PANTHER" id="PTHR40422:SF1">
    <property type="entry name" value="TRANSLATION MACHINERY-ASSOCIATED PROTEIN 17"/>
    <property type="match status" value="1"/>
</dbReference>
<reference evidence="2 3" key="1">
    <citation type="journal article" date="2016" name="Appl. Microbiol. Biotechnol.">
        <title>Characterization of T-DNA insertion mutants with decreased virulence in the entomopathogenic fungus Beauveria bassiana JEF-007.</title>
        <authorList>
            <person name="Kim S."/>
            <person name="Lee S.J."/>
            <person name="Nai Y.S."/>
            <person name="Yu J.S."/>
            <person name="Lee M.R."/>
            <person name="Yang Y.T."/>
            <person name="Kim J.S."/>
        </authorList>
    </citation>
    <scope>NUCLEOTIDE SEQUENCE [LARGE SCALE GENOMIC DNA]</scope>
    <source>
        <strain evidence="2 3">JEF-007</strain>
    </source>
</reference>
<dbReference type="Proteomes" id="UP000235728">
    <property type="component" value="Unassembled WGS sequence"/>
</dbReference>
<dbReference type="AlphaFoldDB" id="A0A2N6NEV2"/>
<feature type="region of interest" description="Disordered" evidence="1">
    <location>
        <begin position="70"/>
        <end position="123"/>
    </location>
</feature>
<comment type="caution">
    <text evidence="2">The sequence shown here is derived from an EMBL/GenBank/DDBJ whole genome shotgun (WGS) entry which is preliminary data.</text>
</comment>
<evidence type="ECO:0000313" key="2">
    <source>
        <dbReference type="EMBL" id="PMB65799.1"/>
    </source>
</evidence>
<sequence>MLFLEIRNSIAHLQYSNDQLRPFAADDNDGGADAVCVDAIRENEAVIERMAERIALIRIEVEDVRGTGTIRNGEVHMDPVPGTRGANGGGAGGSLSDEQLRAAMEERMRQMTTDEDDDGGLHL</sequence>
<protein>
    <submittedName>
        <fullName evidence="2">Uncharacterized protein</fullName>
    </submittedName>
</protein>
<evidence type="ECO:0000256" key="1">
    <source>
        <dbReference type="SAM" id="MobiDB-lite"/>
    </source>
</evidence>
<gene>
    <name evidence="2" type="ORF">BM221_007996</name>
</gene>
<dbReference type="EMBL" id="MRVG01000009">
    <property type="protein sequence ID" value="PMB65799.1"/>
    <property type="molecule type" value="Genomic_DNA"/>
</dbReference>
<feature type="compositionally biased region" description="Basic and acidic residues" evidence="1">
    <location>
        <begin position="98"/>
        <end position="109"/>
    </location>
</feature>